<dbReference type="EMBL" id="CM037157">
    <property type="protein sequence ID" value="KAH7848633.1"/>
    <property type="molecule type" value="Genomic_DNA"/>
</dbReference>
<protein>
    <submittedName>
        <fullName evidence="1">Uncharacterized protein</fullName>
    </submittedName>
</protein>
<dbReference type="Proteomes" id="UP000828048">
    <property type="component" value="Chromosome 7"/>
</dbReference>
<organism evidence="1 2">
    <name type="scientific">Vaccinium darrowii</name>
    <dbReference type="NCBI Taxonomy" id="229202"/>
    <lineage>
        <taxon>Eukaryota</taxon>
        <taxon>Viridiplantae</taxon>
        <taxon>Streptophyta</taxon>
        <taxon>Embryophyta</taxon>
        <taxon>Tracheophyta</taxon>
        <taxon>Spermatophyta</taxon>
        <taxon>Magnoliopsida</taxon>
        <taxon>eudicotyledons</taxon>
        <taxon>Gunneridae</taxon>
        <taxon>Pentapetalae</taxon>
        <taxon>asterids</taxon>
        <taxon>Ericales</taxon>
        <taxon>Ericaceae</taxon>
        <taxon>Vaccinioideae</taxon>
        <taxon>Vaccinieae</taxon>
        <taxon>Vaccinium</taxon>
    </lineage>
</organism>
<name>A0ACB7Y6F7_9ERIC</name>
<sequence length="805" mass="88404">MHSGADVEALTAALNRDIAGDTSTPQPSDTDSASLSQGSNHDSSQLFAQWQSSSANANGDNRQDLNGSQKQEQFSSKMELKQYEFDPQNRKQQIASHFPKTMFIPNSEKNPIHIAEPDREKNLESSQYSQQRNNQQAIAGAQKNEISKSGFVRHMRDIVGDHMLKMAVCKVQAQALKSQIRPNQLSLESQASAQPQHMKVSSIGANQRTVPLSHVSSSTAQQTSYSTNARTNSNGEKSLGMEWKSDSSGMPASQTSLSRLGNINQERERPTSPVQGLTKLQQQHLHFSQPSLAIDGSKSGNYQQFSGSKVSTSASSLKQQPHDSLTRQAPTEVTNVLSVPKFERQNTFSGPKIVQGGTLQPHNWPSSTTIELKNDAISSITCVKEEPIDQGISDKQLKSRLPFPHGSSSLPPLKEEQRNATSGNSKDNFSTSRCMAASNSFPSSVTNQVDPIILLNSRITSATSPVGPKSNQDMLPTKNYMGQKKPLESPCSSPPPSSKKQKASGPSLDQSIEQLNDVTAVSGVNLREEEEQLLSGPKEDSRVSEASRRVVQEEEERLILQKIPLGKKVAEINKCQCVEERLRGLITNMIRLSKQRIDVEKPRHRTLITSDVHQQITAMNQKARAEMDKKQTEAEKLQKPNEPEGGVDGDKDEGRVKSFKANKEEDDKMRTTAANVAARAAVGGDDMLSKWQLMAEQARQKRGGGVDVLSGSQPGTDMSRKLLSTLGNTERGNQEAEKRGHQTDAATFGWSRNFARSQGMLLPSKVDRSISIKDVIAALEREPQMSKSTLIYRLYEKASADVIAE</sequence>
<proteinExistence type="predicted"/>
<reference evidence="1 2" key="1">
    <citation type="journal article" date="2021" name="Hortic Res">
        <title>High-quality reference genome and annotation aids understanding of berry development for evergreen blueberry (Vaccinium darrowii).</title>
        <authorList>
            <person name="Yu J."/>
            <person name="Hulse-Kemp A.M."/>
            <person name="Babiker E."/>
            <person name="Staton M."/>
        </authorList>
    </citation>
    <scope>NUCLEOTIDE SEQUENCE [LARGE SCALE GENOMIC DNA]</scope>
    <source>
        <strain evidence="2">cv. NJ 8807/NJ 8810</strain>
        <tissue evidence="1">Young leaf</tissue>
    </source>
</reference>
<comment type="caution">
    <text evidence="1">The sequence shown here is derived from an EMBL/GenBank/DDBJ whole genome shotgun (WGS) entry which is preliminary data.</text>
</comment>
<keyword evidence="2" id="KW-1185">Reference proteome</keyword>
<gene>
    <name evidence="1" type="ORF">Vadar_005427</name>
</gene>
<evidence type="ECO:0000313" key="2">
    <source>
        <dbReference type="Proteomes" id="UP000828048"/>
    </source>
</evidence>
<accession>A0ACB7Y6F7</accession>
<evidence type="ECO:0000313" key="1">
    <source>
        <dbReference type="EMBL" id="KAH7848633.1"/>
    </source>
</evidence>